<feature type="compositionally biased region" description="Low complexity" evidence="1">
    <location>
        <begin position="49"/>
        <end position="61"/>
    </location>
</feature>
<keyword evidence="3" id="KW-0808">Transferase</keyword>
<accession>A0A061R0W3</accession>
<proteinExistence type="predicted"/>
<sequence length="555" mass="60616">MSSYCCSWSPVRQVVRTRDVAGFKGVETIARLPTTHRYLAGKQLVAKAASDSSRAGNSSRSKASDGFGATPDNPFTTRGRPLTYEELQSRLEKLPELLQEISRIVLSTGPRGAFRGIQAAQAVMTVAAEVLQQSQSTRGAADIKPEVVLRKLFEQLGATYIKLGQFIASSPTLFPPEYVEEFQKCLDKTEPVPFSDIKRTISEELKQPLESVFASIDPKPLASASVAQVHAAVLAGSNQQVVVKVLKPGVEDVLTTDLSFIYIAARVLEFISPDLARTSLSAIVGDVRTSMLDEVDFNKEASHVQEFALYLDRTGMRDVATCPYVYRDLTSKRVLTMERLYGVPLTDLDSIRSLTRGNPEETLIAALNTWFGSVVGADTFHADVHAGNLLVLNDGRVGFIDFGIVGRISPVTWKAVEALLVSTTTGDYDTMARALVTMGATDGDVDITRFSRDLEKIFKEIESIDSDLVVSPAGGNGSPAGFQAQVTVDDTQVNRLLIEVIRVGEENGIRFPREFGLLLKQLLYFDRYTQILAPGLQVFSDSRVDLASGEASARF</sequence>
<evidence type="ECO:0000313" key="3">
    <source>
        <dbReference type="EMBL" id="JAC64384.1"/>
    </source>
</evidence>
<dbReference type="Pfam" id="PF03109">
    <property type="entry name" value="ABC1"/>
    <property type="match status" value="1"/>
</dbReference>
<dbReference type="InterPro" id="IPR004147">
    <property type="entry name" value="ABC1_dom"/>
</dbReference>
<dbReference type="InterPro" id="IPR051130">
    <property type="entry name" value="Mito_struct-func_regulator"/>
</dbReference>
<dbReference type="CDD" id="cd05121">
    <property type="entry name" value="ABC1_ADCK3-like"/>
    <property type="match status" value="1"/>
</dbReference>
<dbReference type="GO" id="GO:0005886">
    <property type="term" value="C:plasma membrane"/>
    <property type="evidence" value="ECO:0007669"/>
    <property type="project" value="TreeGrafter"/>
</dbReference>
<keyword evidence="3" id="KW-0418">Kinase</keyword>
<dbReference type="PANTHER" id="PTHR43173">
    <property type="entry name" value="ABC1 FAMILY PROTEIN"/>
    <property type="match status" value="1"/>
</dbReference>
<feature type="region of interest" description="Disordered" evidence="1">
    <location>
        <begin position="49"/>
        <end position="80"/>
    </location>
</feature>
<dbReference type="GO" id="GO:0016301">
    <property type="term" value="F:kinase activity"/>
    <property type="evidence" value="ECO:0007669"/>
    <property type="project" value="UniProtKB-KW"/>
</dbReference>
<dbReference type="EMBL" id="GBEZ01022457">
    <property type="protein sequence ID" value="JAC64384.1"/>
    <property type="molecule type" value="Transcribed_RNA"/>
</dbReference>
<organism evidence="3">
    <name type="scientific">Tetraselmis sp. GSL018</name>
    <dbReference type="NCBI Taxonomy" id="582737"/>
    <lineage>
        <taxon>Eukaryota</taxon>
        <taxon>Viridiplantae</taxon>
        <taxon>Chlorophyta</taxon>
        <taxon>core chlorophytes</taxon>
        <taxon>Chlorodendrophyceae</taxon>
        <taxon>Chlorodendrales</taxon>
        <taxon>Chlorodendraceae</taxon>
        <taxon>Tetraselmis</taxon>
    </lineage>
</organism>
<dbReference type="SUPFAM" id="SSF56112">
    <property type="entry name" value="Protein kinase-like (PK-like)"/>
    <property type="match status" value="1"/>
</dbReference>
<evidence type="ECO:0000256" key="1">
    <source>
        <dbReference type="SAM" id="MobiDB-lite"/>
    </source>
</evidence>
<dbReference type="GO" id="GO:0010287">
    <property type="term" value="C:plastoglobule"/>
    <property type="evidence" value="ECO:0007669"/>
    <property type="project" value="TreeGrafter"/>
</dbReference>
<feature type="domain" description="ABC1 atypical kinase-like" evidence="2">
    <location>
        <begin position="186"/>
        <end position="433"/>
    </location>
</feature>
<dbReference type="AlphaFoldDB" id="A0A061R0W3"/>
<protein>
    <submittedName>
        <fullName evidence="3">AarF domain-containing kinase</fullName>
    </submittedName>
</protein>
<gene>
    <name evidence="3" type="primary">ADCK</name>
    <name evidence="3" type="ORF">TSPGSL018_18419</name>
</gene>
<name>A0A061R0W3_9CHLO</name>
<evidence type="ECO:0000259" key="2">
    <source>
        <dbReference type="Pfam" id="PF03109"/>
    </source>
</evidence>
<reference evidence="3" key="1">
    <citation type="submission" date="2014-05" db="EMBL/GenBank/DDBJ databases">
        <title>The transcriptome of the halophilic microalga Tetraselmis sp. GSL018 isolated from the Great Salt Lake, Utah.</title>
        <authorList>
            <person name="Jinkerson R.E."/>
            <person name="D'Adamo S."/>
            <person name="Posewitz M.C."/>
        </authorList>
    </citation>
    <scope>NUCLEOTIDE SEQUENCE</scope>
    <source>
        <strain evidence="3">GSL018</strain>
    </source>
</reference>
<dbReference type="InterPro" id="IPR011009">
    <property type="entry name" value="Kinase-like_dom_sf"/>
</dbReference>
<dbReference type="PANTHER" id="PTHR43173:SF22">
    <property type="entry name" value="OS07G0227800 PROTEIN"/>
    <property type="match status" value="1"/>
</dbReference>